<dbReference type="InterPro" id="IPR051313">
    <property type="entry name" value="Bact_iron-sidero_bind"/>
</dbReference>
<comment type="similarity">
    <text evidence="2">Belongs to the bacterial solute-binding protein 8 family.</text>
</comment>
<reference evidence="8 9" key="1">
    <citation type="submission" date="2022-01" db="EMBL/GenBank/DDBJ databases">
        <title>Octadecabacter sp. nov., isolated from a marine alga.</title>
        <authorList>
            <person name="Jin M.S."/>
            <person name="Kim H.M."/>
            <person name="Han D.M."/>
            <person name="Jung J.J."/>
            <person name="Jeon C.O."/>
        </authorList>
    </citation>
    <scope>NUCLEOTIDE SEQUENCE [LARGE SCALE GENOMIC DNA]</scope>
    <source>
        <strain evidence="8 9">G9-8</strain>
    </source>
</reference>
<comment type="subcellular location">
    <subcellularLocation>
        <location evidence="1">Cell envelope</location>
    </subcellularLocation>
</comment>
<name>A0ABS9CZ03_9RHOB</name>
<feature type="chain" id="PRO_5045131675" evidence="6">
    <location>
        <begin position="21"/>
        <end position="322"/>
    </location>
</feature>
<evidence type="ECO:0000256" key="6">
    <source>
        <dbReference type="SAM" id="SignalP"/>
    </source>
</evidence>
<dbReference type="EMBL" id="JAKGAQ010000003">
    <property type="protein sequence ID" value="MCF2872034.1"/>
    <property type="molecule type" value="Genomic_DNA"/>
</dbReference>
<comment type="caution">
    <text evidence="8">The sequence shown here is derived from an EMBL/GenBank/DDBJ whole genome shotgun (WGS) entry which is preliminary data.</text>
</comment>
<evidence type="ECO:0000256" key="3">
    <source>
        <dbReference type="ARBA" id="ARBA00022448"/>
    </source>
</evidence>
<evidence type="ECO:0000256" key="1">
    <source>
        <dbReference type="ARBA" id="ARBA00004196"/>
    </source>
</evidence>
<sequence>MKQLLITGAAFFAVATQASADCHDGQRAFVDDRNISVCIPTTPQRIVTTVDEAIFVPLYELGVVPVGTTGSTLPDGTPFIRGGMNNVGVDFQTADNVAFIGDYDVMDYETIAAVNPDLIIVGHWGDWFNGDIEKLSLIAPTISINIEERTGFATHDYLADITGTQAELAEVKARYTYQVETLRSVVPDGTTASILVLDSGQLHAFHTWPGLGQILRDAGIDAPDIINDIAEGQSATFSAEVLEQFDADWVFLSYANQNGETPADAIANMDALLPSWCAALTACQDGRVIPVPIVETASWSPDAFFATTMMLISTMGNPLNYN</sequence>
<dbReference type="Proteomes" id="UP001200557">
    <property type="component" value="Unassembled WGS sequence"/>
</dbReference>
<dbReference type="PANTHER" id="PTHR30532">
    <property type="entry name" value="IRON III DICITRATE-BINDING PERIPLASMIC PROTEIN"/>
    <property type="match status" value="1"/>
</dbReference>
<dbReference type="PANTHER" id="PTHR30532:SF25">
    <property type="entry name" value="IRON(III) DICITRATE-BINDING PERIPLASMIC PROTEIN"/>
    <property type="match status" value="1"/>
</dbReference>
<dbReference type="Gene3D" id="3.40.50.1980">
    <property type="entry name" value="Nitrogenase molybdenum iron protein domain"/>
    <property type="match status" value="2"/>
</dbReference>
<proteinExistence type="inferred from homology"/>
<dbReference type="PROSITE" id="PS50983">
    <property type="entry name" value="FE_B12_PBP"/>
    <property type="match status" value="1"/>
</dbReference>
<gene>
    <name evidence="8" type="ORF">L0664_13245</name>
</gene>
<dbReference type="InterPro" id="IPR002491">
    <property type="entry name" value="ABC_transptr_periplasmic_BD"/>
</dbReference>
<protein>
    <submittedName>
        <fullName evidence="8">ABC transporter substrate-binding protein</fullName>
    </submittedName>
</protein>
<keyword evidence="3" id="KW-0813">Transport</keyword>
<keyword evidence="4" id="KW-0410">Iron transport</keyword>
<dbReference type="RefSeq" id="WP_235226360.1">
    <property type="nucleotide sequence ID" value="NZ_JAKGAQ010000003.1"/>
</dbReference>
<keyword evidence="4" id="KW-0408">Iron</keyword>
<keyword evidence="5 6" id="KW-0732">Signal</keyword>
<dbReference type="SUPFAM" id="SSF53807">
    <property type="entry name" value="Helical backbone' metal receptor"/>
    <property type="match status" value="1"/>
</dbReference>
<accession>A0ABS9CZ03</accession>
<evidence type="ECO:0000256" key="2">
    <source>
        <dbReference type="ARBA" id="ARBA00008814"/>
    </source>
</evidence>
<keyword evidence="4" id="KW-0406">Ion transport</keyword>
<evidence type="ECO:0000313" key="9">
    <source>
        <dbReference type="Proteomes" id="UP001200557"/>
    </source>
</evidence>
<evidence type="ECO:0000256" key="5">
    <source>
        <dbReference type="ARBA" id="ARBA00022729"/>
    </source>
</evidence>
<feature type="domain" description="Fe/B12 periplasmic-binding" evidence="7">
    <location>
        <begin position="46"/>
        <end position="322"/>
    </location>
</feature>
<organism evidence="8 9">
    <name type="scientific">Octadecabacter dasysiphoniae</name>
    <dbReference type="NCBI Taxonomy" id="2909341"/>
    <lineage>
        <taxon>Bacteria</taxon>
        <taxon>Pseudomonadati</taxon>
        <taxon>Pseudomonadota</taxon>
        <taxon>Alphaproteobacteria</taxon>
        <taxon>Rhodobacterales</taxon>
        <taxon>Roseobacteraceae</taxon>
        <taxon>Octadecabacter</taxon>
    </lineage>
</organism>
<keyword evidence="9" id="KW-1185">Reference proteome</keyword>
<dbReference type="Pfam" id="PF01497">
    <property type="entry name" value="Peripla_BP_2"/>
    <property type="match status" value="1"/>
</dbReference>
<evidence type="ECO:0000313" key="8">
    <source>
        <dbReference type="EMBL" id="MCF2872034.1"/>
    </source>
</evidence>
<evidence type="ECO:0000256" key="4">
    <source>
        <dbReference type="ARBA" id="ARBA00022496"/>
    </source>
</evidence>
<feature type="signal peptide" evidence="6">
    <location>
        <begin position="1"/>
        <end position="20"/>
    </location>
</feature>
<evidence type="ECO:0000259" key="7">
    <source>
        <dbReference type="PROSITE" id="PS50983"/>
    </source>
</evidence>